<dbReference type="EMBL" id="FNCG01000014">
    <property type="protein sequence ID" value="SDH96250.1"/>
    <property type="molecule type" value="Genomic_DNA"/>
</dbReference>
<dbReference type="RefSeq" id="WP_091172593.1">
    <property type="nucleotide sequence ID" value="NZ_FNCG01000014.1"/>
</dbReference>
<dbReference type="STRING" id="551996.SAMN05192573_114124"/>
<name>A0A1G8GPP2_9SPHI</name>
<dbReference type="AlphaFoldDB" id="A0A1G8GPP2"/>
<organism evidence="2 3">
    <name type="scientific">Mucilaginibacter gossypii</name>
    <dbReference type="NCBI Taxonomy" id="551996"/>
    <lineage>
        <taxon>Bacteria</taxon>
        <taxon>Pseudomonadati</taxon>
        <taxon>Bacteroidota</taxon>
        <taxon>Sphingobacteriia</taxon>
        <taxon>Sphingobacteriales</taxon>
        <taxon>Sphingobacteriaceae</taxon>
        <taxon>Mucilaginibacter</taxon>
    </lineage>
</organism>
<dbReference type="GO" id="GO:0016787">
    <property type="term" value="F:hydrolase activity"/>
    <property type="evidence" value="ECO:0007669"/>
    <property type="project" value="InterPro"/>
</dbReference>
<gene>
    <name evidence="2" type="ORF">SAMN05192573_114124</name>
</gene>
<dbReference type="Proteomes" id="UP000199705">
    <property type="component" value="Unassembled WGS sequence"/>
</dbReference>
<dbReference type="Gene3D" id="2.60.120.560">
    <property type="entry name" value="Exo-inulinase, domain 1"/>
    <property type="match status" value="1"/>
</dbReference>
<keyword evidence="3" id="KW-1185">Reference proteome</keyword>
<evidence type="ECO:0000313" key="3">
    <source>
        <dbReference type="Proteomes" id="UP000199705"/>
    </source>
</evidence>
<evidence type="ECO:0000259" key="1">
    <source>
        <dbReference type="Pfam" id="PF06439"/>
    </source>
</evidence>
<accession>A0A1G8GPP2</accession>
<proteinExistence type="predicted"/>
<evidence type="ECO:0000313" key="2">
    <source>
        <dbReference type="EMBL" id="SDH96250.1"/>
    </source>
</evidence>
<sequence length="245" mass="27415">MKQQFKKLGLVLAAAGLVCVHTSGIPVNNHKPAKQGTPVKGGWVNLFDGKTLKGWHGFNKKGPVKNWTIIDGALVCLGAAQGDTGGDIVTDKAYTNFELSWEWKIEKGSNSGVIYHVVEDPKYHGPYETGPEYQIIDDTGWPEKLEDWQKTGCDYAMYLPNASKKVAPVGTWNTSKIIFNNGHVEHWLNGKKILAFEAWTSDWKRKKAEGKWKDYPDYGNAKTGLIALQDHGHKAYFRSIKIKEL</sequence>
<dbReference type="Pfam" id="PF06439">
    <property type="entry name" value="3keto-disac_hyd"/>
    <property type="match status" value="1"/>
</dbReference>
<feature type="domain" description="3-keto-alpha-glucoside-1,2-lyase/3-keto-2-hydroxy-glucal hydratase" evidence="1">
    <location>
        <begin position="42"/>
        <end position="243"/>
    </location>
</feature>
<protein>
    <recommendedName>
        <fullName evidence="1">3-keto-alpha-glucoside-1,2-lyase/3-keto-2-hydroxy-glucal hydratase domain-containing protein</fullName>
    </recommendedName>
</protein>
<reference evidence="3" key="1">
    <citation type="submission" date="2016-10" db="EMBL/GenBank/DDBJ databases">
        <authorList>
            <person name="Varghese N."/>
            <person name="Submissions S."/>
        </authorList>
    </citation>
    <scope>NUCLEOTIDE SEQUENCE [LARGE SCALE GENOMIC DNA]</scope>
    <source>
        <strain evidence="3">Gh-67</strain>
    </source>
</reference>
<dbReference type="InterPro" id="IPR010496">
    <property type="entry name" value="AL/BT2_dom"/>
</dbReference>